<dbReference type="InterPro" id="IPR014757">
    <property type="entry name" value="Tscrpt_reg_IclR_C"/>
</dbReference>
<dbReference type="PROSITE" id="PS51078">
    <property type="entry name" value="ICLR_ED"/>
    <property type="match status" value="1"/>
</dbReference>
<keyword evidence="7" id="KW-1185">Reference proteome</keyword>
<keyword evidence="2" id="KW-0238">DNA-binding</keyword>
<dbReference type="RefSeq" id="WP_369339016.1">
    <property type="nucleotide sequence ID" value="NZ_JBFYGN010000014.1"/>
</dbReference>
<dbReference type="Pfam" id="PF01614">
    <property type="entry name" value="IclR_C"/>
    <property type="match status" value="1"/>
</dbReference>
<evidence type="ECO:0000259" key="5">
    <source>
        <dbReference type="PROSITE" id="PS51078"/>
    </source>
</evidence>
<dbReference type="SUPFAM" id="SSF55781">
    <property type="entry name" value="GAF domain-like"/>
    <property type="match status" value="1"/>
</dbReference>
<dbReference type="Gene3D" id="3.30.450.40">
    <property type="match status" value="1"/>
</dbReference>
<evidence type="ECO:0000256" key="2">
    <source>
        <dbReference type="ARBA" id="ARBA00023125"/>
    </source>
</evidence>
<comment type="caution">
    <text evidence="6">The sequence shown here is derived from an EMBL/GenBank/DDBJ whole genome shotgun (WGS) entry which is preliminary data.</text>
</comment>
<dbReference type="Pfam" id="PF09339">
    <property type="entry name" value="HTH_IclR"/>
    <property type="match status" value="1"/>
</dbReference>
<evidence type="ECO:0000256" key="3">
    <source>
        <dbReference type="ARBA" id="ARBA00023163"/>
    </source>
</evidence>
<evidence type="ECO:0000259" key="4">
    <source>
        <dbReference type="PROSITE" id="PS51077"/>
    </source>
</evidence>
<dbReference type="PANTHER" id="PTHR30136">
    <property type="entry name" value="HELIX-TURN-HELIX TRANSCRIPTIONAL REGULATOR, ICLR FAMILY"/>
    <property type="match status" value="1"/>
</dbReference>
<dbReference type="InterPro" id="IPR050707">
    <property type="entry name" value="HTH_MetabolicPath_Reg"/>
</dbReference>
<dbReference type="PROSITE" id="PS51077">
    <property type="entry name" value="HTH_ICLR"/>
    <property type="match status" value="1"/>
</dbReference>
<dbReference type="InterPro" id="IPR029016">
    <property type="entry name" value="GAF-like_dom_sf"/>
</dbReference>
<reference evidence="6 7" key="1">
    <citation type="journal article" date="2013" name="Int. J. Syst. Evol. Microbiol.">
        <title>Comamonas guangdongensis sp. nov., isolated from subterranean forest sediment, and emended description of the genus Comamonas.</title>
        <authorList>
            <person name="Zhang J."/>
            <person name="Wang Y."/>
            <person name="Zhou S."/>
            <person name="Wu C."/>
            <person name="He J."/>
            <person name="Li F."/>
        </authorList>
    </citation>
    <scope>NUCLEOTIDE SEQUENCE [LARGE SCALE GENOMIC DNA]</scope>
    <source>
        <strain evidence="6 7">CCTCC AB2011133</strain>
    </source>
</reference>
<dbReference type="SMART" id="SM00346">
    <property type="entry name" value="HTH_ICLR"/>
    <property type="match status" value="1"/>
</dbReference>
<protein>
    <submittedName>
        <fullName evidence="6">IclR family transcriptional regulator</fullName>
    </submittedName>
</protein>
<keyword evidence="3" id="KW-0804">Transcription</keyword>
<name>A0ABV3ZW70_9BURK</name>
<dbReference type="Proteomes" id="UP001561046">
    <property type="component" value="Unassembled WGS sequence"/>
</dbReference>
<evidence type="ECO:0000313" key="6">
    <source>
        <dbReference type="EMBL" id="MEX8193822.1"/>
    </source>
</evidence>
<dbReference type="PANTHER" id="PTHR30136:SF8">
    <property type="entry name" value="TRANSCRIPTIONAL REGULATORY PROTEIN"/>
    <property type="match status" value="1"/>
</dbReference>
<feature type="domain" description="HTH iclR-type" evidence="4">
    <location>
        <begin position="8"/>
        <end position="70"/>
    </location>
</feature>
<dbReference type="InterPro" id="IPR036388">
    <property type="entry name" value="WH-like_DNA-bd_sf"/>
</dbReference>
<sequence length="263" mass="28253">MDKERAGIQSVEVGFSLVEALAQARGPLMLKDLAAAAGMSAAKAHRYLVSFQRIGLVAQDERTSRYDLGPAALKIGLASLTRLDPVRLARERMPALMQDIDHTVAIAVWGNHGPTIVHWEECAQSVTANLRLGDVMPMLASATGRCFAAWLPREMTAPLLEPEMERARKAKRQDLPQSEEAVSTMLAEVRERGTARVVDTVLPGIVAFCVPVFDASGHIVLGLMTLGSLATFDPEYGGAIDAPLQAAARQLSRDLGWGATAAD</sequence>
<evidence type="ECO:0000313" key="7">
    <source>
        <dbReference type="Proteomes" id="UP001561046"/>
    </source>
</evidence>
<dbReference type="InterPro" id="IPR005471">
    <property type="entry name" value="Tscrpt_reg_IclR_N"/>
</dbReference>
<gene>
    <name evidence="6" type="ORF">AB6724_13335</name>
</gene>
<feature type="domain" description="IclR-ED" evidence="5">
    <location>
        <begin position="71"/>
        <end position="257"/>
    </location>
</feature>
<keyword evidence="1" id="KW-0805">Transcription regulation</keyword>
<dbReference type="EMBL" id="JBFYGN010000014">
    <property type="protein sequence ID" value="MEX8193822.1"/>
    <property type="molecule type" value="Genomic_DNA"/>
</dbReference>
<organism evidence="6 7">
    <name type="scientific">Comamonas guangdongensis</name>
    <dbReference type="NCBI Taxonomy" id="510515"/>
    <lineage>
        <taxon>Bacteria</taxon>
        <taxon>Pseudomonadati</taxon>
        <taxon>Pseudomonadota</taxon>
        <taxon>Betaproteobacteria</taxon>
        <taxon>Burkholderiales</taxon>
        <taxon>Comamonadaceae</taxon>
        <taxon>Comamonas</taxon>
    </lineage>
</organism>
<dbReference type="Gene3D" id="1.10.10.10">
    <property type="entry name" value="Winged helix-like DNA-binding domain superfamily/Winged helix DNA-binding domain"/>
    <property type="match status" value="1"/>
</dbReference>
<evidence type="ECO:0000256" key="1">
    <source>
        <dbReference type="ARBA" id="ARBA00023015"/>
    </source>
</evidence>
<proteinExistence type="predicted"/>
<dbReference type="InterPro" id="IPR036390">
    <property type="entry name" value="WH_DNA-bd_sf"/>
</dbReference>
<dbReference type="SUPFAM" id="SSF46785">
    <property type="entry name" value="Winged helix' DNA-binding domain"/>
    <property type="match status" value="1"/>
</dbReference>
<accession>A0ABV3ZW70</accession>